<reference evidence="2" key="1">
    <citation type="submission" date="2021-05" db="EMBL/GenBank/DDBJ databases">
        <title>The genome of the haptophyte Pavlova lutheri (Diacronema luteri, Pavlovales) - a model for lipid biosynthesis in eukaryotic algae.</title>
        <authorList>
            <person name="Hulatt C.J."/>
            <person name="Posewitz M.C."/>
        </authorList>
    </citation>
    <scope>NUCLEOTIDE SEQUENCE</scope>
    <source>
        <strain evidence="2">NIVA-4/92</strain>
    </source>
</reference>
<feature type="chain" id="PRO_5035174606" evidence="1">
    <location>
        <begin position="22"/>
        <end position="127"/>
    </location>
</feature>
<evidence type="ECO:0000313" key="3">
    <source>
        <dbReference type="Proteomes" id="UP000751190"/>
    </source>
</evidence>
<dbReference type="AlphaFoldDB" id="A0A8J5XFT4"/>
<dbReference type="Proteomes" id="UP000751190">
    <property type="component" value="Unassembled WGS sequence"/>
</dbReference>
<proteinExistence type="predicted"/>
<accession>A0A8J5XFT4</accession>
<dbReference type="OrthoDB" id="10590152at2759"/>
<keyword evidence="1" id="KW-0732">Signal</keyword>
<protein>
    <submittedName>
        <fullName evidence="2">Uncharacterized protein</fullName>
    </submittedName>
</protein>
<evidence type="ECO:0000313" key="2">
    <source>
        <dbReference type="EMBL" id="KAG8468041.1"/>
    </source>
</evidence>
<dbReference type="EMBL" id="JAGTXO010000005">
    <property type="protein sequence ID" value="KAG8468041.1"/>
    <property type="molecule type" value="Genomic_DNA"/>
</dbReference>
<feature type="signal peptide" evidence="1">
    <location>
        <begin position="1"/>
        <end position="21"/>
    </location>
</feature>
<sequence>MFALLTAALAFSGSHFTPARSSAVTMSAASDVKKGLATLGVLASVTLMPMASDAVASFDLPSTSVAAKAFNPPVKKVDLGDEDNKLKRGFKGLGLTTGFRAKKPPASQFKAPPSAKIFKGSFSVSPK</sequence>
<evidence type="ECO:0000256" key="1">
    <source>
        <dbReference type="SAM" id="SignalP"/>
    </source>
</evidence>
<name>A0A8J5XFT4_DIALT</name>
<organism evidence="2 3">
    <name type="scientific">Diacronema lutheri</name>
    <name type="common">Unicellular marine alga</name>
    <name type="synonym">Monochrysis lutheri</name>
    <dbReference type="NCBI Taxonomy" id="2081491"/>
    <lineage>
        <taxon>Eukaryota</taxon>
        <taxon>Haptista</taxon>
        <taxon>Haptophyta</taxon>
        <taxon>Pavlovophyceae</taxon>
        <taxon>Pavlovales</taxon>
        <taxon>Pavlovaceae</taxon>
        <taxon>Diacronema</taxon>
    </lineage>
</organism>
<keyword evidence="3" id="KW-1185">Reference proteome</keyword>
<comment type="caution">
    <text evidence="2">The sequence shown here is derived from an EMBL/GenBank/DDBJ whole genome shotgun (WGS) entry which is preliminary data.</text>
</comment>
<gene>
    <name evidence="2" type="ORF">KFE25_007093</name>
</gene>